<organism evidence="1 2">
    <name type="scientific">Brenneria izadpanahii</name>
    <dbReference type="NCBI Taxonomy" id="2722756"/>
    <lineage>
        <taxon>Bacteria</taxon>
        <taxon>Pseudomonadati</taxon>
        <taxon>Pseudomonadota</taxon>
        <taxon>Gammaproteobacteria</taxon>
        <taxon>Enterobacterales</taxon>
        <taxon>Pectobacteriaceae</taxon>
        <taxon>Brenneria</taxon>
    </lineage>
</organism>
<evidence type="ECO:0000313" key="1">
    <source>
        <dbReference type="EMBL" id="QTF08634.1"/>
    </source>
</evidence>
<sequence>MSLNDIGIDLECFIAINNLSDNYFHYYVNWRFLVESYRKNENRRAGISAFFPAAPNCATTLLILSNFMETRILPDVFLKLKISLIYNEIKQTHFVIPAKMLTQKQNKI</sequence>
<proteinExistence type="predicted"/>
<protein>
    <submittedName>
        <fullName evidence="1">Uncharacterized protein</fullName>
    </submittedName>
</protein>
<name>A0ABX7USS4_9GAMM</name>
<dbReference type="Proteomes" id="UP000671960">
    <property type="component" value="Chromosome"/>
</dbReference>
<keyword evidence="2" id="KW-1185">Reference proteome</keyword>
<gene>
    <name evidence="1" type="ORF">HC231_12510</name>
</gene>
<dbReference type="RefSeq" id="WP_208226966.1">
    <property type="nucleotide sequence ID" value="NZ_CP050854.1"/>
</dbReference>
<reference evidence="1 2" key="1">
    <citation type="submission" date="2020-03" db="EMBL/GenBank/DDBJ databases">
        <authorList>
            <person name="Bakhshi Ganjeh M."/>
        </authorList>
    </citation>
    <scope>NUCLEOTIDE SEQUENCE [LARGE SCALE GENOMIC DNA]</scope>
    <source>
        <strain evidence="2">Iran 50</strain>
    </source>
</reference>
<evidence type="ECO:0000313" key="2">
    <source>
        <dbReference type="Proteomes" id="UP000671960"/>
    </source>
</evidence>
<accession>A0ABX7USS4</accession>
<dbReference type="EMBL" id="CP050854">
    <property type="protein sequence ID" value="QTF08634.1"/>
    <property type="molecule type" value="Genomic_DNA"/>
</dbReference>